<dbReference type="Pfam" id="PF01934">
    <property type="entry name" value="HepT-like"/>
    <property type="match status" value="1"/>
</dbReference>
<keyword evidence="1" id="KW-1277">Toxin-antitoxin system</keyword>
<gene>
    <name evidence="5" type="ORF">DRJ26_03960</name>
</gene>
<sequence>EIREGLEEIRNIVNLDIEDFIQNRSKRFSMRYSIVLIVEASADLGIAILKQCFDEEPKSYREVFLKLAERGIISLRIAEAMASLASLRNMIIHRYWGVDDARIYREAKDSGINAIKEFIREVENYASKDP</sequence>
<evidence type="ECO:0000256" key="2">
    <source>
        <dbReference type="ARBA" id="ARBA00022722"/>
    </source>
</evidence>
<dbReference type="InterPro" id="IPR052379">
    <property type="entry name" value="Type_VII_TA_RNase"/>
</dbReference>
<dbReference type="InterPro" id="IPR008201">
    <property type="entry name" value="HepT-like"/>
</dbReference>
<keyword evidence="2" id="KW-0540">Nuclease</keyword>
<dbReference type="PANTHER" id="PTHR33397">
    <property type="entry name" value="UPF0331 PROTEIN YUTE"/>
    <property type="match status" value="1"/>
</dbReference>
<evidence type="ECO:0008006" key="7">
    <source>
        <dbReference type="Google" id="ProtNLM"/>
    </source>
</evidence>
<proteinExistence type="inferred from homology"/>
<evidence type="ECO:0000313" key="6">
    <source>
        <dbReference type="Proteomes" id="UP000269499"/>
    </source>
</evidence>
<feature type="non-terminal residue" evidence="5">
    <location>
        <position position="1"/>
    </location>
</feature>
<keyword evidence="3" id="KW-0378">Hydrolase</keyword>
<evidence type="ECO:0000256" key="4">
    <source>
        <dbReference type="ARBA" id="ARBA00024207"/>
    </source>
</evidence>
<organism evidence="5 6">
    <name type="scientific">Thermoproteota archaeon</name>
    <dbReference type="NCBI Taxonomy" id="2056631"/>
    <lineage>
        <taxon>Archaea</taxon>
        <taxon>Thermoproteota</taxon>
    </lineage>
</organism>
<dbReference type="GO" id="GO:0016787">
    <property type="term" value="F:hydrolase activity"/>
    <property type="evidence" value="ECO:0007669"/>
    <property type="project" value="UniProtKB-KW"/>
</dbReference>
<dbReference type="EMBL" id="QMRA01000086">
    <property type="protein sequence ID" value="RLE53010.1"/>
    <property type="molecule type" value="Genomic_DNA"/>
</dbReference>
<dbReference type="Gene3D" id="1.20.120.580">
    <property type="entry name" value="bsu32300-like"/>
    <property type="match status" value="1"/>
</dbReference>
<dbReference type="NCBIfam" id="NF047751">
    <property type="entry name" value="HepT_toxin"/>
    <property type="match status" value="1"/>
</dbReference>
<accession>A0A497F295</accession>
<name>A0A497F295_9CREN</name>
<dbReference type="Proteomes" id="UP000269499">
    <property type="component" value="Unassembled WGS sequence"/>
</dbReference>
<evidence type="ECO:0000256" key="1">
    <source>
        <dbReference type="ARBA" id="ARBA00022649"/>
    </source>
</evidence>
<dbReference type="PANTHER" id="PTHR33397:SF5">
    <property type="entry name" value="RNASE YUTE-RELATED"/>
    <property type="match status" value="1"/>
</dbReference>
<reference evidence="5 6" key="1">
    <citation type="submission" date="2018-06" db="EMBL/GenBank/DDBJ databases">
        <title>Extensive metabolic versatility and redundancy in microbially diverse, dynamic hydrothermal sediments.</title>
        <authorList>
            <person name="Dombrowski N."/>
            <person name="Teske A."/>
            <person name="Baker B.J."/>
        </authorList>
    </citation>
    <scope>NUCLEOTIDE SEQUENCE [LARGE SCALE GENOMIC DNA]</scope>
    <source>
        <strain evidence="5">B20_G2</strain>
    </source>
</reference>
<protein>
    <recommendedName>
        <fullName evidence="7">DUF86 domain-containing protein</fullName>
    </recommendedName>
</protein>
<dbReference type="GO" id="GO:0110001">
    <property type="term" value="C:toxin-antitoxin complex"/>
    <property type="evidence" value="ECO:0007669"/>
    <property type="project" value="InterPro"/>
</dbReference>
<comment type="caution">
    <text evidence="5">The sequence shown here is derived from an EMBL/GenBank/DDBJ whole genome shotgun (WGS) entry which is preliminary data.</text>
</comment>
<dbReference type="InterPro" id="IPR037038">
    <property type="entry name" value="HepT-like_sf"/>
</dbReference>
<evidence type="ECO:0000256" key="3">
    <source>
        <dbReference type="ARBA" id="ARBA00022801"/>
    </source>
</evidence>
<dbReference type="GO" id="GO:0004540">
    <property type="term" value="F:RNA nuclease activity"/>
    <property type="evidence" value="ECO:0007669"/>
    <property type="project" value="InterPro"/>
</dbReference>
<dbReference type="AlphaFoldDB" id="A0A497F295"/>
<evidence type="ECO:0000313" key="5">
    <source>
        <dbReference type="EMBL" id="RLE53010.1"/>
    </source>
</evidence>
<comment type="similarity">
    <text evidence="4">Belongs to the HepT RNase toxin family.</text>
</comment>